<dbReference type="GO" id="GO:0044874">
    <property type="term" value="P:lipoprotein localization to outer membrane"/>
    <property type="evidence" value="ECO:0007669"/>
    <property type="project" value="TreeGrafter"/>
</dbReference>
<feature type="transmembrane region" description="Helical" evidence="7">
    <location>
        <begin position="372"/>
        <end position="395"/>
    </location>
</feature>
<dbReference type="EMBL" id="DSUT01000126">
    <property type="protein sequence ID" value="HGK28491.1"/>
    <property type="molecule type" value="Genomic_DNA"/>
</dbReference>
<name>A0A7C4CBC7_UNCW3</name>
<evidence type="ECO:0000256" key="7">
    <source>
        <dbReference type="SAM" id="Phobius"/>
    </source>
</evidence>
<dbReference type="InterPro" id="IPR051447">
    <property type="entry name" value="Lipoprotein-release_system"/>
</dbReference>
<sequence>MRFELFVARRYLRGRGRGLVSSTTAIAMGGVFVGVAAIIIVLSVENGFHKELRDRILGATPHVVVSKFGYAPIPYSGPEDTILAAIRQTPGVVGVAPFVYTKTLFRSQNAVEGGVVRGVDPQVEGSITDIATSIVEGEYSFDSTGVVVGVELARVLSLAVGDRLTLASPFGGTSTPLGYVPRARSFRVNGVFDTGMYEYNSSFVYAGLDDLQAFLGMQGKISGFEVRVQNVDGSGVVARRIARSLGVPFRATDWIAQNRNLFTALRLEKAVTFIVLVLIVLVAAFNIVGMLTMMVIRKTREIGILKTIGCRPAAITRIFMSAGLLIGVIGTGLGAGFGFVVSWLLNKYRLVSLPGDVYFIENLPVQMQWLDFVLVCSAAVVITFLASVYPAYLAARLQPVEAIRHE</sequence>
<feature type="domain" description="MacB-like periplasmic core" evidence="9">
    <location>
        <begin position="24"/>
        <end position="238"/>
    </location>
</feature>
<feature type="transmembrane region" description="Helical" evidence="7">
    <location>
        <begin position="270"/>
        <end position="296"/>
    </location>
</feature>
<evidence type="ECO:0000256" key="2">
    <source>
        <dbReference type="ARBA" id="ARBA00005236"/>
    </source>
</evidence>
<organism evidence="10">
    <name type="scientific">candidate division WOR-3 bacterium</name>
    <dbReference type="NCBI Taxonomy" id="2052148"/>
    <lineage>
        <taxon>Bacteria</taxon>
        <taxon>Bacteria division WOR-3</taxon>
    </lineage>
</organism>
<evidence type="ECO:0000313" key="10">
    <source>
        <dbReference type="EMBL" id="HGK28491.1"/>
    </source>
</evidence>
<protein>
    <submittedName>
        <fullName evidence="10">ABC transporter permease</fullName>
    </submittedName>
</protein>
<comment type="caution">
    <text evidence="10">The sequence shown here is derived from an EMBL/GenBank/DDBJ whole genome shotgun (WGS) entry which is preliminary data.</text>
</comment>
<dbReference type="InterPro" id="IPR025857">
    <property type="entry name" value="MacB_PCD"/>
</dbReference>
<dbReference type="AlphaFoldDB" id="A0A7C4CBC7"/>
<comment type="subcellular location">
    <subcellularLocation>
        <location evidence="1">Cell membrane</location>
        <topology evidence="1">Multi-pass membrane protein</topology>
    </subcellularLocation>
</comment>
<keyword evidence="6 7" id="KW-0472">Membrane</keyword>
<evidence type="ECO:0000256" key="3">
    <source>
        <dbReference type="ARBA" id="ARBA00022475"/>
    </source>
</evidence>
<evidence type="ECO:0000259" key="9">
    <source>
        <dbReference type="Pfam" id="PF12704"/>
    </source>
</evidence>
<comment type="similarity">
    <text evidence="2">Belongs to the ABC-4 integral membrane protein family. LolC/E subfamily.</text>
</comment>
<keyword evidence="4 7" id="KW-0812">Transmembrane</keyword>
<accession>A0A7C4CBC7</accession>
<dbReference type="Pfam" id="PF02687">
    <property type="entry name" value="FtsX"/>
    <property type="match status" value="1"/>
</dbReference>
<dbReference type="Pfam" id="PF12704">
    <property type="entry name" value="MacB_PCD"/>
    <property type="match status" value="1"/>
</dbReference>
<keyword evidence="5 7" id="KW-1133">Transmembrane helix</keyword>
<evidence type="ECO:0000259" key="8">
    <source>
        <dbReference type="Pfam" id="PF02687"/>
    </source>
</evidence>
<reference evidence="10" key="1">
    <citation type="journal article" date="2020" name="mSystems">
        <title>Genome- and Community-Level Interaction Insights into Carbon Utilization and Element Cycling Functions of Hydrothermarchaeota in Hydrothermal Sediment.</title>
        <authorList>
            <person name="Zhou Z."/>
            <person name="Liu Y."/>
            <person name="Xu W."/>
            <person name="Pan J."/>
            <person name="Luo Z.H."/>
            <person name="Li M."/>
        </authorList>
    </citation>
    <scope>NUCLEOTIDE SEQUENCE [LARGE SCALE GENOMIC DNA]</scope>
    <source>
        <strain evidence="10">SpSt-488</strain>
    </source>
</reference>
<evidence type="ECO:0000256" key="5">
    <source>
        <dbReference type="ARBA" id="ARBA00022989"/>
    </source>
</evidence>
<keyword evidence="3" id="KW-1003">Cell membrane</keyword>
<proteinExistence type="inferred from homology"/>
<dbReference type="InterPro" id="IPR003838">
    <property type="entry name" value="ABC3_permease_C"/>
</dbReference>
<dbReference type="GO" id="GO:0098797">
    <property type="term" value="C:plasma membrane protein complex"/>
    <property type="evidence" value="ECO:0007669"/>
    <property type="project" value="TreeGrafter"/>
</dbReference>
<evidence type="ECO:0000256" key="1">
    <source>
        <dbReference type="ARBA" id="ARBA00004651"/>
    </source>
</evidence>
<gene>
    <name evidence="10" type="ORF">ENS41_06000</name>
</gene>
<feature type="transmembrane region" description="Helical" evidence="7">
    <location>
        <begin position="20"/>
        <end position="44"/>
    </location>
</feature>
<dbReference type="PANTHER" id="PTHR30489:SF0">
    <property type="entry name" value="LIPOPROTEIN-RELEASING SYSTEM TRANSMEMBRANE PROTEIN LOLE"/>
    <property type="match status" value="1"/>
</dbReference>
<evidence type="ECO:0000256" key="6">
    <source>
        <dbReference type="ARBA" id="ARBA00023136"/>
    </source>
</evidence>
<feature type="domain" description="ABC3 transporter permease C-terminal" evidence="8">
    <location>
        <begin position="274"/>
        <end position="399"/>
    </location>
</feature>
<feature type="transmembrane region" description="Helical" evidence="7">
    <location>
        <begin position="317"/>
        <end position="345"/>
    </location>
</feature>
<evidence type="ECO:0000256" key="4">
    <source>
        <dbReference type="ARBA" id="ARBA00022692"/>
    </source>
</evidence>
<dbReference type="PANTHER" id="PTHR30489">
    <property type="entry name" value="LIPOPROTEIN-RELEASING SYSTEM TRANSMEMBRANE PROTEIN LOLE"/>
    <property type="match status" value="1"/>
</dbReference>